<dbReference type="PANTHER" id="PTHR42847:SF4">
    <property type="entry name" value="ALKANESULFONATE MONOOXYGENASE-RELATED"/>
    <property type="match status" value="1"/>
</dbReference>
<dbReference type="AlphaFoldDB" id="A0A7W9KDF7"/>
<dbReference type="Gene3D" id="3.20.20.30">
    <property type="entry name" value="Luciferase-like domain"/>
    <property type="match status" value="1"/>
</dbReference>
<sequence>MKIGIGLPNQVRDVDPTVIPTWAARAERAGFSSVGTIGRIAYPGVIDTVALAAAAGATSTIGLISNIMVATVWPGTLLAKELAGIDGVSGGRLTVGIGVGGRPDDFVVDGLGPKGLGKRIDKDLEAYRALWTGQPVGGGDNPGVPAGTREVPMLLGGTAPVSFTRMAKWGRGYIAGGVPAAYAAGLFDQARAAWREAGREGDPRLVAIGYFALGDPDRGRTNLRDYYAFADDYAEQVATGMSDSAEALRAVVASFSDLGTDEFIFNPGTDDLDEIERLAEIVL</sequence>
<dbReference type="RefSeq" id="WP_184858839.1">
    <property type="nucleotide sequence ID" value="NZ_BAAAWY010000002.1"/>
</dbReference>
<dbReference type="GO" id="GO:0046306">
    <property type="term" value="P:alkanesulfonate catabolic process"/>
    <property type="evidence" value="ECO:0007669"/>
    <property type="project" value="TreeGrafter"/>
</dbReference>
<dbReference type="PANTHER" id="PTHR42847">
    <property type="entry name" value="ALKANESULFONATE MONOOXYGENASE"/>
    <property type="match status" value="1"/>
</dbReference>
<evidence type="ECO:0000313" key="7">
    <source>
        <dbReference type="Proteomes" id="UP000585638"/>
    </source>
</evidence>
<keyword evidence="7" id="KW-1185">Reference proteome</keyword>
<proteinExistence type="predicted"/>
<dbReference type="InterPro" id="IPR011251">
    <property type="entry name" value="Luciferase-like_dom"/>
</dbReference>
<evidence type="ECO:0000259" key="5">
    <source>
        <dbReference type="Pfam" id="PF00296"/>
    </source>
</evidence>
<feature type="domain" description="Luciferase-like" evidence="5">
    <location>
        <begin position="15"/>
        <end position="237"/>
    </location>
</feature>
<comment type="caution">
    <text evidence="6">The sequence shown here is derived from an EMBL/GenBank/DDBJ whole genome shotgun (WGS) entry which is preliminary data.</text>
</comment>
<dbReference type="Pfam" id="PF00296">
    <property type="entry name" value="Bac_luciferase"/>
    <property type="match status" value="1"/>
</dbReference>
<keyword evidence="3" id="KW-0560">Oxidoreductase</keyword>
<dbReference type="InterPro" id="IPR050172">
    <property type="entry name" value="SsuD_RutA_monooxygenase"/>
</dbReference>
<dbReference type="InterPro" id="IPR036661">
    <property type="entry name" value="Luciferase-like_sf"/>
</dbReference>
<keyword evidence="1" id="KW-0285">Flavoprotein</keyword>
<name>A0A7W9KDF7_9PSEU</name>
<dbReference type="EMBL" id="JACHIR010000001">
    <property type="protein sequence ID" value="MBB5889774.1"/>
    <property type="molecule type" value="Genomic_DNA"/>
</dbReference>
<evidence type="ECO:0000256" key="3">
    <source>
        <dbReference type="ARBA" id="ARBA00023002"/>
    </source>
</evidence>
<reference evidence="6 7" key="1">
    <citation type="submission" date="2020-08" db="EMBL/GenBank/DDBJ databases">
        <title>Sequencing the genomes of 1000 actinobacteria strains.</title>
        <authorList>
            <person name="Klenk H.-P."/>
        </authorList>
    </citation>
    <scope>NUCLEOTIDE SEQUENCE [LARGE SCALE GENOMIC DNA]</scope>
    <source>
        <strain evidence="6 7">DSM 43851</strain>
    </source>
</reference>
<evidence type="ECO:0000256" key="4">
    <source>
        <dbReference type="ARBA" id="ARBA00023033"/>
    </source>
</evidence>
<keyword evidence="4 6" id="KW-0503">Monooxygenase</keyword>
<accession>A0A7W9KDF7</accession>
<evidence type="ECO:0000256" key="2">
    <source>
        <dbReference type="ARBA" id="ARBA00022643"/>
    </source>
</evidence>
<keyword evidence="2" id="KW-0288">FMN</keyword>
<evidence type="ECO:0000313" key="6">
    <source>
        <dbReference type="EMBL" id="MBB5889774.1"/>
    </source>
</evidence>
<dbReference type="Proteomes" id="UP000585638">
    <property type="component" value="Unassembled WGS sequence"/>
</dbReference>
<gene>
    <name evidence="6" type="ORF">BJ998_000970</name>
</gene>
<dbReference type="GO" id="GO:0008726">
    <property type="term" value="F:alkanesulfonate monooxygenase activity"/>
    <property type="evidence" value="ECO:0007669"/>
    <property type="project" value="TreeGrafter"/>
</dbReference>
<protein>
    <submittedName>
        <fullName evidence="6">Alkanesulfonate monooxygenase SsuD/methylene tetrahydromethanopterin reductase-like flavin-dependent oxidoreductase (Luciferase family)</fullName>
    </submittedName>
</protein>
<dbReference type="SUPFAM" id="SSF51679">
    <property type="entry name" value="Bacterial luciferase-like"/>
    <property type="match status" value="1"/>
</dbReference>
<evidence type="ECO:0000256" key="1">
    <source>
        <dbReference type="ARBA" id="ARBA00022630"/>
    </source>
</evidence>
<organism evidence="6 7">
    <name type="scientific">Kutzneria kofuensis</name>
    <dbReference type="NCBI Taxonomy" id="103725"/>
    <lineage>
        <taxon>Bacteria</taxon>
        <taxon>Bacillati</taxon>
        <taxon>Actinomycetota</taxon>
        <taxon>Actinomycetes</taxon>
        <taxon>Pseudonocardiales</taxon>
        <taxon>Pseudonocardiaceae</taxon>
        <taxon>Kutzneria</taxon>
    </lineage>
</organism>